<proteinExistence type="predicted"/>
<organism evidence="3 4">
    <name type="scientific">Adhaeribacter terreus</name>
    <dbReference type="NCBI Taxonomy" id="529703"/>
    <lineage>
        <taxon>Bacteria</taxon>
        <taxon>Pseudomonadati</taxon>
        <taxon>Bacteroidota</taxon>
        <taxon>Cytophagia</taxon>
        <taxon>Cytophagales</taxon>
        <taxon>Hymenobacteraceae</taxon>
        <taxon>Adhaeribacter</taxon>
    </lineage>
</organism>
<dbReference type="Pfam" id="PF18962">
    <property type="entry name" value="Por_Secre_tail"/>
    <property type="match status" value="1"/>
</dbReference>
<accession>A0ABW0EC59</accession>
<dbReference type="Gene3D" id="2.60.40.3080">
    <property type="match status" value="1"/>
</dbReference>
<dbReference type="EMBL" id="JBHSKT010000007">
    <property type="protein sequence ID" value="MFC5271462.1"/>
    <property type="molecule type" value="Genomic_DNA"/>
</dbReference>
<dbReference type="InterPro" id="IPR026444">
    <property type="entry name" value="Secre_tail"/>
</dbReference>
<name>A0ABW0EC59_9BACT</name>
<sequence>MKKLYFLLGMMAMGSLAQAQTCTTTINTFPYSQNFENGAGGWTSGGTNSSWALGTPAGTVIQGASSGTQAWITNPTGNYNNSENSFVLSPCFNFSALTGDPDFEMKIWWNSEFSWDGAVLQSSINNGTSWQNVGALSDPNFWYNDNTISGNPGGQQIGWSGAGANGSGGWVKAKHKLNNLGGQANVRLRIAFGSDGSVNSYDGVAFDDIRIGDNTNNLAISSFVPLTQICGFGPAEKVEVILENLGSVAVSNYTVEYRITNPSGSVGNWITGPAGPTLQPDTQVPYIFTNQPADLTAAGAYAIEVRVTNNQGTDPEPLNNNIVYNVTNALYSNFPVNLDFETPPTSIASARTITRPNSAIAEVSGTGFGTTATKGLIMDGVDNPKWVVPVGLTNAWENNPDFFSAVYICLGPTNIGPDSLRLTLDLKQFYKASAYNTNFRVTVNGKQVDVLVDGVKDNTLNPPFAGYGAAGVPWKKVVVDLTPYKNRGGIQIGLESSVKEAYANGNGTANVMDNILVERVAFVSGVKENILQSNVVVFPNPSNGLFNLKVPTTTRNYSVEVMDLTGKLVKLQTVTNNAGTTQLNLNGTAKGIYILKIASEGNVATRKLIVE</sequence>
<evidence type="ECO:0000313" key="4">
    <source>
        <dbReference type="Proteomes" id="UP001596161"/>
    </source>
</evidence>
<evidence type="ECO:0000256" key="1">
    <source>
        <dbReference type="SAM" id="SignalP"/>
    </source>
</evidence>
<dbReference type="RefSeq" id="WP_378017823.1">
    <property type="nucleotide sequence ID" value="NZ_JBHSKT010000007.1"/>
</dbReference>
<dbReference type="Proteomes" id="UP001596161">
    <property type="component" value="Unassembled WGS sequence"/>
</dbReference>
<keyword evidence="4" id="KW-1185">Reference proteome</keyword>
<feature type="domain" description="Secretion system C-terminal sorting" evidence="2">
    <location>
        <begin position="537"/>
        <end position="610"/>
    </location>
</feature>
<gene>
    <name evidence="3" type="ORF">ACFPIB_12630</name>
</gene>
<evidence type="ECO:0000259" key="2">
    <source>
        <dbReference type="Pfam" id="PF18962"/>
    </source>
</evidence>
<protein>
    <submittedName>
        <fullName evidence="3">T9SS type A sorting domain-containing protein</fullName>
    </submittedName>
</protein>
<feature type="chain" id="PRO_5047539936" evidence="1">
    <location>
        <begin position="20"/>
        <end position="611"/>
    </location>
</feature>
<dbReference type="Gene3D" id="2.60.120.260">
    <property type="entry name" value="Galactose-binding domain-like"/>
    <property type="match status" value="1"/>
</dbReference>
<feature type="signal peptide" evidence="1">
    <location>
        <begin position="1"/>
        <end position="19"/>
    </location>
</feature>
<evidence type="ECO:0000313" key="3">
    <source>
        <dbReference type="EMBL" id="MFC5271462.1"/>
    </source>
</evidence>
<comment type="caution">
    <text evidence="3">The sequence shown here is derived from an EMBL/GenBank/DDBJ whole genome shotgun (WGS) entry which is preliminary data.</text>
</comment>
<reference evidence="4" key="1">
    <citation type="journal article" date="2019" name="Int. J. Syst. Evol. Microbiol.">
        <title>The Global Catalogue of Microorganisms (GCM) 10K type strain sequencing project: providing services to taxonomists for standard genome sequencing and annotation.</title>
        <authorList>
            <consortium name="The Broad Institute Genomics Platform"/>
            <consortium name="The Broad Institute Genome Sequencing Center for Infectious Disease"/>
            <person name="Wu L."/>
            <person name="Ma J."/>
        </authorList>
    </citation>
    <scope>NUCLEOTIDE SEQUENCE [LARGE SCALE GENOMIC DNA]</scope>
    <source>
        <strain evidence="4">KACC 12602</strain>
    </source>
</reference>
<dbReference type="NCBIfam" id="TIGR04183">
    <property type="entry name" value="Por_Secre_tail"/>
    <property type="match status" value="1"/>
</dbReference>
<keyword evidence="1" id="KW-0732">Signal</keyword>